<dbReference type="STRING" id="342668.A0A1B8GNU3"/>
<reference evidence="2 3" key="1">
    <citation type="submission" date="2016-03" db="EMBL/GenBank/DDBJ databases">
        <title>Comparative genomics of Pseudogymnoascus destructans, the fungus causing white-nose syndrome of bats.</title>
        <authorList>
            <person name="Palmer J.M."/>
            <person name="Drees K.P."/>
            <person name="Foster J.T."/>
            <person name="Lindner D.L."/>
        </authorList>
    </citation>
    <scope>NUCLEOTIDE SEQUENCE [LARGE SCALE GENOMIC DNA]</scope>
    <source>
        <strain evidence="2 3">UAMH 10579</strain>
    </source>
</reference>
<gene>
    <name evidence="2" type="ORF">VE01_04570</name>
</gene>
<reference evidence="3" key="2">
    <citation type="journal article" date="2018" name="Nat. Commun.">
        <title>Extreme sensitivity to ultraviolet light in the fungal pathogen causing white-nose syndrome of bats.</title>
        <authorList>
            <person name="Palmer J.M."/>
            <person name="Drees K.P."/>
            <person name="Foster J.T."/>
            <person name="Lindner D.L."/>
        </authorList>
    </citation>
    <scope>NUCLEOTIDE SEQUENCE [LARGE SCALE GENOMIC DNA]</scope>
    <source>
        <strain evidence="3">UAMH 10579</strain>
    </source>
</reference>
<feature type="compositionally biased region" description="Acidic residues" evidence="1">
    <location>
        <begin position="211"/>
        <end position="229"/>
    </location>
</feature>
<accession>A0A1B8GNU3</accession>
<dbReference type="GeneID" id="28837956"/>
<dbReference type="Proteomes" id="UP000091956">
    <property type="component" value="Unassembled WGS sequence"/>
</dbReference>
<sequence>MEEVNELFEDLRPQYPTTTTSIKIGGNDYHIELSEIPYLAAFANFERTKAQNQQKELVHGPIAHFDTALEGMEFGFRQCFRSIPPDLAQHHALCETYEFLCIDVLGGKSLNEIIGGLKTGRRVHKGASKSSNSIKRDRSKARDSAFQLLYFILRGEFEDEMKDSTDVYNAVMFIVSHADTFQWRTRKVVRAAYEDRFVVSVKQIAGLNKWEEDEDEDDEDDVMSEEEESISSGYYSDYDPFYN</sequence>
<evidence type="ECO:0000313" key="2">
    <source>
        <dbReference type="EMBL" id="OBT97515.1"/>
    </source>
</evidence>
<protein>
    <submittedName>
        <fullName evidence="2">Uncharacterized protein</fullName>
    </submittedName>
</protein>
<evidence type="ECO:0000256" key="1">
    <source>
        <dbReference type="SAM" id="MobiDB-lite"/>
    </source>
</evidence>
<proteinExistence type="predicted"/>
<keyword evidence="3" id="KW-1185">Reference proteome</keyword>
<name>A0A1B8GNU3_9PEZI</name>
<dbReference type="OrthoDB" id="420564at2759"/>
<dbReference type="RefSeq" id="XP_018131248.1">
    <property type="nucleotide sequence ID" value="XM_018274041.1"/>
</dbReference>
<dbReference type="AlphaFoldDB" id="A0A1B8GNU3"/>
<feature type="compositionally biased region" description="Low complexity" evidence="1">
    <location>
        <begin position="230"/>
        <end position="243"/>
    </location>
</feature>
<feature type="region of interest" description="Disordered" evidence="1">
    <location>
        <begin position="209"/>
        <end position="243"/>
    </location>
</feature>
<evidence type="ECO:0000313" key="3">
    <source>
        <dbReference type="Proteomes" id="UP000091956"/>
    </source>
</evidence>
<organism evidence="2 3">
    <name type="scientific">Pseudogymnoascus verrucosus</name>
    <dbReference type="NCBI Taxonomy" id="342668"/>
    <lineage>
        <taxon>Eukaryota</taxon>
        <taxon>Fungi</taxon>
        <taxon>Dikarya</taxon>
        <taxon>Ascomycota</taxon>
        <taxon>Pezizomycotina</taxon>
        <taxon>Leotiomycetes</taxon>
        <taxon>Thelebolales</taxon>
        <taxon>Thelebolaceae</taxon>
        <taxon>Pseudogymnoascus</taxon>
    </lineage>
</organism>
<dbReference type="EMBL" id="KV460221">
    <property type="protein sequence ID" value="OBT97515.1"/>
    <property type="molecule type" value="Genomic_DNA"/>
</dbReference>